<name>A0A9Q0P5T4_9ROSI</name>
<protein>
    <submittedName>
        <fullName evidence="2">FG-GAP REPEAT-CONTAINING PROTEIN</fullName>
    </submittedName>
</protein>
<feature type="compositionally biased region" description="Polar residues" evidence="1">
    <location>
        <begin position="281"/>
        <end position="294"/>
    </location>
</feature>
<reference evidence="2" key="2">
    <citation type="journal article" date="2023" name="Int. J. Mol. Sci.">
        <title>De Novo Assembly and Annotation of 11 Diverse Shrub Willow (Salix) Genomes Reveals Novel Gene Organization in Sex-Linked Regions.</title>
        <authorList>
            <person name="Hyden B."/>
            <person name="Feng K."/>
            <person name="Yates T.B."/>
            <person name="Jawdy S."/>
            <person name="Cereghino C."/>
            <person name="Smart L.B."/>
            <person name="Muchero W."/>
        </authorList>
    </citation>
    <scope>NUCLEOTIDE SEQUENCE</scope>
    <source>
        <tissue evidence="2">Shoot tip</tissue>
    </source>
</reference>
<feature type="region of interest" description="Disordered" evidence="1">
    <location>
        <begin position="17"/>
        <end position="49"/>
    </location>
</feature>
<dbReference type="PANTHER" id="PTHR34284:SF1">
    <property type="entry name" value="FG-GAP REPEAT-CONTAINING PROTEIN"/>
    <property type="match status" value="1"/>
</dbReference>
<evidence type="ECO:0000313" key="2">
    <source>
        <dbReference type="EMBL" id="KAJ6682166.1"/>
    </source>
</evidence>
<reference evidence="2" key="1">
    <citation type="submission" date="2022-11" db="EMBL/GenBank/DDBJ databases">
        <authorList>
            <person name="Hyden B.L."/>
            <person name="Feng K."/>
            <person name="Yates T."/>
            <person name="Jawdy S."/>
            <person name="Smart L.B."/>
            <person name="Muchero W."/>
        </authorList>
    </citation>
    <scope>NUCLEOTIDE SEQUENCE</scope>
    <source>
        <tissue evidence="2">Shoot tip</tissue>
    </source>
</reference>
<feature type="region of interest" description="Disordered" evidence="1">
    <location>
        <begin position="278"/>
        <end position="304"/>
    </location>
</feature>
<keyword evidence="3" id="KW-1185">Reference proteome</keyword>
<organism evidence="2 3">
    <name type="scientific">Salix koriyanagi</name>
    <dbReference type="NCBI Taxonomy" id="2511006"/>
    <lineage>
        <taxon>Eukaryota</taxon>
        <taxon>Viridiplantae</taxon>
        <taxon>Streptophyta</taxon>
        <taxon>Embryophyta</taxon>
        <taxon>Tracheophyta</taxon>
        <taxon>Spermatophyta</taxon>
        <taxon>Magnoliopsida</taxon>
        <taxon>eudicotyledons</taxon>
        <taxon>Gunneridae</taxon>
        <taxon>Pentapetalae</taxon>
        <taxon>rosids</taxon>
        <taxon>fabids</taxon>
        <taxon>Malpighiales</taxon>
        <taxon>Salicaceae</taxon>
        <taxon>Saliceae</taxon>
        <taxon>Salix</taxon>
    </lineage>
</organism>
<sequence length="304" mass="33160">MDRREDTVLQLLHFRCHKRKTSKKSNGKTTSYPYHKPEENNPPGKDSTKKISNLIGEAAKYAGSTKSKKPSQYIPTITNYTQLWWLPNVVVAHQKEGIEAVHLASGRTLCKQLNKFDECHCFHWLHLQEGGLHADINGDGVLDHVQAVGGNGAGQTVISGSMEVLRPCWAVATLGVPVATPILIPRGDGHRHRKGSHGDVVFLTNQGEVTSYSPGLHGHDAVWQWQIMTGATWSNLPSPSGMMEGGMVVPTLKAFSLRAHDTQQMILAAGDQEASVISPGGSLQASVDHSCTTHPRSDLRGFLK</sequence>
<gene>
    <name evidence="2" type="ORF">OIU74_020418</name>
</gene>
<dbReference type="PANTHER" id="PTHR34284">
    <property type="entry name" value="FG-GAP REPEAT-CONTAINING PROTEIN"/>
    <property type="match status" value="1"/>
</dbReference>
<dbReference type="Proteomes" id="UP001151752">
    <property type="component" value="Chromosome 5"/>
</dbReference>
<accession>A0A9Q0P5T4</accession>
<comment type="caution">
    <text evidence="2">The sequence shown here is derived from an EMBL/GenBank/DDBJ whole genome shotgun (WGS) entry which is preliminary data.</text>
</comment>
<evidence type="ECO:0000256" key="1">
    <source>
        <dbReference type="SAM" id="MobiDB-lite"/>
    </source>
</evidence>
<dbReference type="EMBL" id="JAPFFM010000020">
    <property type="protein sequence ID" value="KAJ6682166.1"/>
    <property type="molecule type" value="Genomic_DNA"/>
</dbReference>
<proteinExistence type="predicted"/>
<feature type="compositionally biased region" description="Basic and acidic residues" evidence="1">
    <location>
        <begin position="295"/>
        <end position="304"/>
    </location>
</feature>
<evidence type="ECO:0000313" key="3">
    <source>
        <dbReference type="Proteomes" id="UP001151752"/>
    </source>
</evidence>
<feature type="compositionally biased region" description="Basic residues" evidence="1">
    <location>
        <begin position="17"/>
        <end position="26"/>
    </location>
</feature>
<dbReference type="AlphaFoldDB" id="A0A9Q0P5T4"/>